<feature type="non-terminal residue" evidence="2">
    <location>
        <position position="125"/>
    </location>
</feature>
<keyword evidence="2" id="KW-0328">Glycosyltransferase</keyword>
<dbReference type="GO" id="GO:0016020">
    <property type="term" value="C:membrane"/>
    <property type="evidence" value="ECO:0007669"/>
    <property type="project" value="GOC"/>
</dbReference>
<protein>
    <submittedName>
        <fullName evidence="2">Monogalactosyldiacylglycerol synthase</fullName>
        <ecNumber evidence="2">2.4.1.-</ecNumber>
    </submittedName>
</protein>
<dbReference type="Pfam" id="PF06925">
    <property type="entry name" value="MGDG_synth"/>
    <property type="match status" value="1"/>
</dbReference>
<evidence type="ECO:0000259" key="1">
    <source>
        <dbReference type="Pfam" id="PF06925"/>
    </source>
</evidence>
<evidence type="ECO:0000313" key="2">
    <source>
        <dbReference type="EMBL" id="EJW95705.1"/>
    </source>
</evidence>
<feature type="domain" description="Diacylglycerol glucosyltransferase N-terminal" evidence="1">
    <location>
        <begin position="10"/>
        <end position="117"/>
    </location>
</feature>
<comment type="caution">
    <text evidence="2">The sequence shown here is derived from an EMBL/GenBank/DDBJ whole genome shotgun (WGS) entry which is preliminary data.</text>
</comment>
<reference evidence="2" key="1">
    <citation type="journal article" date="2012" name="PLoS ONE">
        <title>Gene sets for utilization of primary and secondary nutrition supplies in the distal gut of endangered iberian lynx.</title>
        <authorList>
            <person name="Alcaide M."/>
            <person name="Messina E."/>
            <person name="Richter M."/>
            <person name="Bargiela R."/>
            <person name="Peplies J."/>
            <person name="Huws S.A."/>
            <person name="Newbold C.J."/>
            <person name="Golyshin P.N."/>
            <person name="Simon M.A."/>
            <person name="Lopez G."/>
            <person name="Yakimov M.M."/>
            <person name="Ferrer M."/>
        </authorList>
    </citation>
    <scope>NUCLEOTIDE SEQUENCE</scope>
</reference>
<dbReference type="InterPro" id="IPR009695">
    <property type="entry name" value="Diacylglyc_glucosyltr_N"/>
</dbReference>
<keyword evidence="2" id="KW-0808">Transferase</keyword>
<organism evidence="2">
    <name type="scientific">gut metagenome</name>
    <dbReference type="NCBI Taxonomy" id="749906"/>
    <lineage>
        <taxon>unclassified sequences</taxon>
        <taxon>metagenomes</taxon>
        <taxon>organismal metagenomes</taxon>
    </lineage>
</organism>
<proteinExistence type="predicted"/>
<dbReference type="AlphaFoldDB" id="J9C788"/>
<name>J9C788_9ZZZZ</name>
<accession>J9C788</accession>
<dbReference type="GO" id="GO:0009247">
    <property type="term" value="P:glycolipid biosynthetic process"/>
    <property type="evidence" value="ECO:0007669"/>
    <property type="project" value="InterPro"/>
</dbReference>
<sequence>MISFGFVRIYRYMPGLFRFGYRYSEEHPGVFKTDSGIYKILTAGADRLHRFIRENGYDAIICTHVFSALIVSEILRRHSLSARTYFVATDYTCSPSCGQSTLDTYFIPDASIAGELSAAEFRKKS</sequence>
<dbReference type="GO" id="GO:0016758">
    <property type="term" value="F:hexosyltransferase activity"/>
    <property type="evidence" value="ECO:0007669"/>
    <property type="project" value="InterPro"/>
</dbReference>
<gene>
    <name evidence="2" type="ORF">EVA_16187</name>
</gene>
<dbReference type="EMBL" id="AMCI01005662">
    <property type="protein sequence ID" value="EJW95705.1"/>
    <property type="molecule type" value="Genomic_DNA"/>
</dbReference>
<dbReference type="EC" id="2.4.1.-" evidence="2"/>